<reference evidence="1 2" key="1">
    <citation type="submission" date="2013-11" db="EMBL/GenBank/DDBJ databases">
        <title>The Genome Sequence of Phytophthora parasitica P1976.</title>
        <authorList>
            <consortium name="The Broad Institute Genomics Platform"/>
            <person name="Russ C."/>
            <person name="Tyler B."/>
            <person name="Panabieres F."/>
            <person name="Shan W."/>
            <person name="Tripathy S."/>
            <person name="Grunwald N."/>
            <person name="Machado M."/>
            <person name="Johnson C.S."/>
            <person name="Walker B."/>
            <person name="Young S."/>
            <person name="Zeng Q."/>
            <person name="Gargeya S."/>
            <person name="Fitzgerald M."/>
            <person name="Haas B."/>
            <person name="Abouelleil A."/>
            <person name="Allen A.W."/>
            <person name="Alvarado L."/>
            <person name="Arachchi H.M."/>
            <person name="Berlin A.M."/>
            <person name="Chapman S.B."/>
            <person name="Gainer-Dewar J."/>
            <person name="Goldberg J."/>
            <person name="Griggs A."/>
            <person name="Gujja S."/>
            <person name="Hansen M."/>
            <person name="Howarth C."/>
            <person name="Imamovic A."/>
            <person name="Ireland A."/>
            <person name="Larimer J."/>
            <person name="McCowan C."/>
            <person name="Murphy C."/>
            <person name="Pearson M."/>
            <person name="Poon T.W."/>
            <person name="Priest M."/>
            <person name="Roberts A."/>
            <person name="Saif S."/>
            <person name="Shea T."/>
            <person name="Sisk P."/>
            <person name="Sykes S."/>
            <person name="Wortman J."/>
            <person name="Nusbaum C."/>
            <person name="Birren B."/>
        </authorList>
    </citation>
    <scope>NUCLEOTIDE SEQUENCE [LARGE SCALE GENOMIC DNA]</scope>
    <source>
        <strain evidence="1 2">P1976</strain>
    </source>
</reference>
<organism evidence="1 2">
    <name type="scientific">Phytophthora nicotianae P1976</name>
    <dbReference type="NCBI Taxonomy" id="1317066"/>
    <lineage>
        <taxon>Eukaryota</taxon>
        <taxon>Sar</taxon>
        <taxon>Stramenopiles</taxon>
        <taxon>Oomycota</taxon>
        <taxon>Peronosporomycetes</taxon>
        <taxon>Peronosporales</taxon>
        <taxon>Peronosporaceae</taxon>
        <taxon>Phytophthora</taxon>
    </lineage>
</organism>
<comment type="caution">
    <text evidence="1">The sequence shown here is derived from an EMBL/GenBank/DDBJ whole genome shotgun (WGS) entry which is preliminary data.</text>
</comment>
<sequence>MSLATATEAELDVIQQSSVIPTSLVPRSVTRRMGTGNLDATTLPISRCVAAADSRTPG</sequence>
<dbReference type="AlphaFoldDB" id="A0A081AKE1"/>
<dbReference type="Proteomes" id="UP000028582">
    <property type="component" value="Unassembled WGS sequence"/>
</dbReference>
<accession>A0A081AKE1</accession>
<gene>
    <name evidence="1" type="ORF">F444_05924</name>
</gene>
<proteinExistence type="predicted"/>
<evidence type="ECO:0000313" key="2">
    <source>
        <dbReference type="Proteomes" id="UP000028582"/>
    </source>
</evidence>
<dbReference type="EMBL" id="ANJA01001100">
    <property type="protein sequence ID" value="ETO79352.1"/>
    <property type="molecule type" value="Genomic_DNA"/>
</dbReference>
<name>A0A081AKE1_PHYNI</name>
<evidence type="ECO:0000313" key="1">
    <source>
        <dbReference type="EMBL" id="ETO79352.1"/>
    </source>
</evidence>
<protein>
    <submittedName>
        <fullName evidence="1">Uncharacterized protein</fullName>
    </submittedName>
</protein>